<dbReference type="AlphaFoldDB" id="A0A8T2N3R7"/>
<sequence>MLEVASMSVGHMVLQFLLDVRQEVPVPGKDGTAVDLLLEDVPGGGEGGVIGAAPVCLRWNVGVQDLQESGHAGGQVGHLRLCSLETGQQRTPWGLQVPLLLRHRGNVLLELAQSGVDIPQAFQRSPPGDLRSRNVIHRQLAEEIGEVPLAGYLEEQSAPVLHPSAVRGCPKLSTITTDSSAAGRALTCHKPK</sequence>
<keyword evidence="2" id="KW-1185">Reference proteome</keyword>
<accession>A0A8T2N3R7</accession>
<evidence type="ECO:0000313" key="2">
    <source>
        <dbReference type="Proteomes" id="UP000824540"/>
    </source>
</evidence>
<gene>
    <name evidence="1" type="ORF">JZ751_005755</name>
</gene>
<comment type="caution">
    <text evidence="1">The sequence shown here is derived from an EMBL/GenBank/DDBJ whole genome shotgun (WGS) entry which is preliminary data.</text>
</comment>
<name>A0A8T2N3R7_9TELE</name>
<organism evidence="1 2">
    <name type="scientific">Albula glossodonta</name>
    <name type="common">roundjaw bonefish</name>
    <dbReference type="NCBI Taxonomy" id="121402"/>
    <lineage>
        <taxon>Eukaryota</taxon>
        <taxon>Metazoa</taxon>
        <taxon>Chordata</taxon>
        <taxon>Craniata</taxon>
        <taxon>Vertebrata</taxon>
        <taxon>Euteleostomi</taxon>
        <taxon>Actinopterygii</taxon>
        <taxon>Neopterygii</taxon>
        <taxon>Teleostei</taxon>
        <taxon>Albuliformes</taxon>
        <taxon>Albulidae</taxon>
        <taxon>Albula</taxon>
    </lineage>
</organism>
<proteinExistence type="predicted"/>
<evidence type="ECO:0000313" key="1">
    <source>
        <dbReference type="EMBL" id="KAG9335079.1"/>
    </source>
</evidence>
<dbReference type="Proteomes" id="UP000824540">
    <property type="component" value="Unassembled WGS sequence"/>
</dbReference>
<protein>
    <submittedName>
        <fullName evidence="1">Uncharacterized protein</fullName>
    </submittedName>
</protein>
<reference evidence="1" key="1">
    <citation type="thesis" date="2021" institute="BYU ScholarsArchive" country="Provo, UT, USA">
        <title>Applications of and Algorithms for Genome Assembly and Genomic Analyses with an Emphasis on Marine Teleosts.</title>
        <authorList>
            <person name="Pickett B.D."/>
        </authorList>
    </citation>
    <scope>NUCLEOTIDE SEQUENCE</scope>
    <source>
        <strain evidence="1">HI-2016</strain>
    </source>
</reference>
<dbReference type="EMBL" id="JAFBMS010000130">
    <property type="protein sequence ID" value="KAG9335079.1"/>
    <property type="molecule type" value="Genomic_DNA"/>
</dbReference>